<evidence type="ECO:0000256" key="6">
    <source>
        <dbReference type="ARBA" id="ARBA00023136"/>
    </source>
</evidence>
<protein>
    <recommendedName>
        <fullName evidence="8">Oligomycin sensitivity conferral protein</fullName>
    </recommendedName>
</protein>
<feature type="coiled-coil region" evidence="9">
    <location>
        <begin position="47"/>
        <end position="74"/>
    </location>
</feature>
<keyword evidence="7" id="KW-0066">ATP synthesis</keyword>
<evidence type="ECO:0000256" key="4">
    <source>
        <dbReference type="ARBA" id="ARBA00022781"/>
    </source>
</evidence>
<evidence type="ECO:0000256" key="8">
    <source>
        <dbReference type="ARBA" id="ARBA00033369"/>
    </source>
</evidence>
<dbReference type="STRING" id="45351.A7RV43"/>
<dbReference type="PRINTS" id="PR00125">
    <property type="entry name" value="ATPASEDELTA"/>
</dbReference>
<sequence length="213" mass="23620">MFFYFFCVQNNARQLSLSSTRSAAEFVKPPIQIFGIEGRYAHAVYSAAAKSKQLETVESELKNLESMMKKSERLSDFIVNPTMNKTKKQSGLTQLLKDQKFSDLTINLLSAMAENNRLGYINSVANAFSKIMSAARGEIICSVTSAKPLDASHMKELQTALDSFLKKGETLKLETKVDPSLIGGLVVDLGDKHIDMSISKKIRNITNAMKQSL</sequence>
<dbReference type="Gene3D" id="1.10.520.20">
    <property type="entry name" value="N-terminal domain of the delta subunit of the F1F0-ATP synthase"/>
    <property type="match status" value="1"/>
</dbReference>
<keyword evidence="11" id="KW-1185">Reference proteome</keyword>
<dbReference type="KEGG" id="nve:5516724"/>
<dbReference type="HAMAP" id="MF_01416">
    <property type="entry name" value="ATP_synth_delta_bact"/>
    <property type="match status" value="1"/>
</dbReference>
<keyword evidence="5" id="KW-0406">Ion transport</keyword>
<evidence type="ECO:0000313" key="11">
    <source>
        <dbReference type="Proteomes" id="UP000001593"/>
    </source>
</evidence>
<dbReference type="AlphaFoldDB" id="A7RV43"/>
<dbReference type="eggNOG" id="KOG1662">
    <property type="taxonomic scope" value="Eukaryota"/>
</dbReference>
<evidence type="ECO:0000256" key="2">
    <source>
        <dbReference type="ARBA" id="ARBA00007046"/>
    </source>
</evidence>
<name>A7RV43_NEMVE</name>
<dbReference type="PANTHER" id="PTHR11910">
    <property type="entry name" value="ATP SYNTHASE DELTA CHAIN"/>
    <property type="match status" value="1"/>
</dbReference>
<dbReference type="OrthoDB" id="1262810at2759"/>
<dbReference type="GO" id="GO:0016020">
    <property type="term" value="C:membrane"/>
    <property type="evidence" value="ECO:0007669"/>
    <property type="project" value="UniProtKB-SubCell"/>
</dbReference>
<gene>
    <name evidence="10" type="ORF">NEMVEDRAFT_v1g94346</name>
</gene>
<dbReference type="InParanoid" id="A7RV43"/>
<proteinExistence type="inferred from homology"/>
<dbReference type="OMA" id="MVDNIQD"/>
<dbReference type="HOGENOM" id="CLU_085114_0_0_1"/>
<keyword evidence="3" id="KW-0813">Transport</keyword>
<reference evidence="10 11" key="1">
    <citation type="journal article" date="2007" name="Science">
        <title>Sea anemone genome reveals ancestral eumetazoan gene repertoire and genomic organization.</title>
        <authorList>
            <person name="Putnam N.H."/>
            <person name="Srivastava M."/>
            <person name="Hellsten U."/>
            <person name="Dirks B."/>
            <person name="Chapman J."/>
            <person name="Salamov A."/>
            <person name="Terry A."/>
            <person name="Shapiro H."/>
            <person name="Lindquist E."/>
            <person name="Kapitonov V.V."/>
            <person name="Jurka J."/>
            <person name="Genikhovich G."/>
            <person name="Grigoriev I.V."/>
            <person name="Lucas S.M."/>
            <person name="Steele R.E."/>
            <person name="Finnerty J.R."/>
            <person name="Technau U."/>
            <person name="Martindale M.Q."/>
            <person name="Rokhsar D.S."/>
        </authorList>
    </citation>
    <scope>NUCLEOTIDE SEQUENCE [LARGE SCALE GENOMIC DNA]</scope>
    <source>
        <strain evidence="11">CH2 X CH6</strain>
    </source>
</reference>
<evidence type="ECO:0000256" key="9">
    <source>
        <dbReference type="SAM" id="Coils"/>
    </source>
</evidence>
<comment type="subcellular location">
    <subcellularLocation>
        <location evidence="1">Membrane</location>
    </subcellularLocation>
</comment>
<evidence type="ECO:0000256" key="7">
    <source>
        <dbReference type="ARBA" id="ARBA00023310"/>
    </source>
</evidence>
<comment type="similarity">
    <text evidence="2">Belongs to the ATPase delta chain family.</text>
</comment>
<dbReference type="Proteomes" id="UP000001593">
    <property type="component" value="Unassembled WGS sequence"/>
</dbReference>
<keyword evidence="4" id="KW-0375">Hydrogen ion transport</keyword>
<dbReference type="SUPFAM" id="SSF47928">
    <property type="entry name" value="N-terminal domain of the delta subunit of the F1F0-ATP synthase"/>
    <property type="match status" value="1"/>
</dbReference>
<keyword evidence="6" id="KW-0472">Membrane</keyword>
<dbReference type="NCBIfam" id="TIGR01145">
    <property type="entry name" value="ATP_synt_delta"/>
    <property type="match status" value="1"/>
</dbReference>
<keyword evidence="9" id="KW-0175">Coiled coil</keyword>
<accession>A7RV43</accession>
<dbReference type="PhylomeDB" id="A7RV43"/>
<evidence type="ECO:0000256" key="5">
    <source>
        <dbReference type="ARBA" id="ARBA00023065"/>
    </source>
</evidence>
<dbReference type="EMBL" id="DS469542">
    <property type="protein sequence ID" value="EDO44684.1"/>
    <property type="molecule type" value="Genomic_DNA"/>
</dbReference>
<dbReference type="GO" id="GO:0046933">
    <property type="term" value="F:proton-transporting ATP synthase activity, rotational mechanism"/>
    <property type="evidence" value="ECO:0007669"/>
    <property type="project" value="InterPro"/>
</dbReference>
<dbReference type="InterPro" id="IPR026015">
    <property type="entry name" value="ATP_synth_OSCP/delta_N_sf"/>
</dbReference>
<evidence type="ECO:0000313" key="10">
    <source>
        <dbReference type="EMBL" id="EDO44684.1"/>
    </source>
</evidence>
<organism evidence="10 11">
    <name type="scientific">Nematostella vectensis</name>
    <name type="common">Starlet sea anemone</name>
    <dbReference type="NCBI Taxonomy" id="45351"/>
    <lineage>
        <taxon>Eukaryota</taxon>
        <taxon>Metazoa</taxon>
        <taxon>Cnidaria</taxon>
        <taxon>Anthozoa</taxon>
        <taxon>Hexacorallia</taxon>
        <taxon>Actiniaria</taxon>
        <taxon>Edwardsiidae</taxon>
        <taxon>Nematostella</taxon>
    </lineage>
</organism>
<dbReference type="Pfam" id="PF00213">
    <property type="entry name" value="OSCP"/>
    <property type="match status" value="1"/>
</dbReference>
<dbReference type="GO" id="GO:0005739">
    <property type="term" value="C:mitochondrion"/>
    <property type="evidence" value="ECO:0007669"/>
    <property type="project" value="GOC"/>
</dbReference>
<dbReference type="GO" id="GO:0042776">
    <property type="term" value="P:proton motive force-driven mitochondrial ATP synthesis"/>
    <property type="evidence" value="ECO:0000318"/>
    <property type="project" value="GO_Central"/>
</dbReference>
<dbReference type="InterPro" id="IPR000711">
    <property type="entry name" value="ATPase_OSCP/dsu"/>
</dbReference>
<evidence type="ECO:0000256" key="3">
    <source>
        <dbReference type="ARBA" id="ARBA00022448"/>
    </source>
</evidence>
<evidence type="ECO:0000256" key="1">
    <source>
        <dbReference type="ARBA" id="ARBA00004370"/>
    </source>
</evidence>